<dbReference type="EMBL" id="FNYV01000004">
    <property type="protein sequence ID" value="SEJ36596.1"/>
    <property type="molecule type" value="Genomic_DNA"/>
</dbReference>
<dbReference type="GO" id="GO:0047429">
    <property type="term" value="F:nucleoside triphosphate diphosphatase activity"/>
    <property type="evidence" value="ECO:0007669"/>
    <property type="project" value="InterPro"/>
</dbReference>
<dbReference type="PANTHER" id="PTHR46523">
    <property type="entry name" value="DCTP PYROPHOSPHATASE 1"/>
    <property type="match status" value="1"/>
</dbReference>
<dbReference type="STRING" id="1144548.SAMN05443287_10470"/>
<dbReference type="PANTHER" id="PTHR46523:SF1">
    <property type="entry name" value="DCTP PYROPHOSPHATASE 1"/>
    <property type="match status" value="1"/>
</dbReference>
<gene>
    <name evidence="1" type="ORF">SAMN05443287_10470</name>
</gene>
<dbReference type="Proteomes" id="UP000198707">
    <property type="component" value="Unassembled WGS sequence"/>
</dbReference>
<sequence length="140" mass="15344">MSCWYSTAVGFGLVGHEPRDPGLADLVHRLRRFADERDWQQFHTPKNLAMALAGEVGELVAELQWLTPEESARVMADPDHAARVRAEIGDVMIYLARLGDVLGIDLLTAATDKLSDAARRYPVERSFGSSAKAPPADNAD</sequence>
<organism evidence="1 2">
    <name type="scientific">Micromonospora phaseoli</name>
    <dbReference type="NCBI Taxonomy" id="1144548"/>
    <lineage>
        <taxon>Bacteria</taxon>
        <taxon>Bacillati</taxon>
        <taxon>Actinomycetota</taxon>
        <taxon>Actinomycetes</taxon>
        <taxon>Micromonosporales</taxon>
        <taxon>Micromonosporaceae</taxon>
        <taxon>Micromonospora</taxon>
    </lineage>
</organism>
<proteinExistence type="predicted"/>
<evidence type="ECO:0000313" key="2">
    <source>
        <dbReference type="Proteomes" id="UP000198707"/>
    </source>
</evidence>
<dbReference type="Pfam" id="PF12643">
    <property type="entry name" value="MazG-like"/>
    <property type="match status" value="1"/>
</dbReference>
<dbReference type="InterPro" id="IPR052555">
    <property type="entry name" value="dCTP_Pyrophosphatase"/>
</dbReference>
<dbReference type="AlphaFoldDB" id="A0A1H6Y801"/>
<evidence type="ECO:0000313" key="1">
    <source>
        <dbReference type="EMBL" id="SEJ36596.1"/>
    </source>
</evidence>
<dbReference type="InterPro" id="IPR025984">
    <property type="entry name" value="DCTPP"/>
</dbReference>
<accession>A0A1H6Y801</accession>
<name>A0A1H6Y801_9ACTN</name>
<dbReference type="GO" id="GO:0009143">
    <property type="term" value="P:nucleoside triphosphate catabolic process"/>
    <property type="evidence" value="ECO:0007669"/>
    <property type="project" value="InterPro"/>
</dbReference>
<keyword evidence="2" id="KW-1185">Reference proteome</keyword>
<protein>
    <submittedName>
        <fullName evidence="1">NTP pyrophosphatase, house-cleaning of non-canonical NTPs</fullName>
    </submittedName>
</protein>
<dbReference type="PIRSF" id="PIRSF029826">
    <property type="entry name" value="UCP029826_pph"/>
    <property type="match status" value="1"/>
</dbReference>
<dbReference type="CDD" id="cd11537">
    <property type="entry name" value="NTP-PPase_RS21-C6_like"/>
    <property type="match status" value="1"/>
</dbReference>
<dbReference type="Gene3D" id="1.10.287.1080">
    <property type="entry name" value="MazG-like"/>
    <property type="match status" value="1"/>
</dbReference>
<reference evidence="2" key="1">
    <citation type="submission" date="2016-10" db="EMBL/GenBank/DDBJ databases">
        <authorList>
            <person name="Varghese N."/>
            <person name="Submissions S."/>
        </authorList>
    </citation>
    <scope>NUCLEOTIDE SEQUENCE [LARGE SCALE GENOMIC DNA]</scope>
    <source>
        <strain evidence="2">CGMCC 4.7038</strain>
    </source>
</reference>
<dbReference type="SUPFAM" id="SSF101386">
    <property type="entry name" value="all-alpha NTP pyrophosphatases"/>
    <property type="match status" value="1"/>
</dbReference>